<dbReference type="GO" id="GO:0000271">
    <property type="term" value="P:polysaccharide biosynthetic process"/>
    <property type="evidence" value="ECO:0007669"/>
    <property type="project" value="InterPro"/>
</dbReference>
<feature type="transmembrane region" description="Helical" evidence="5">
    <location>
        <begin position="15"/>
        <end position="35"/>
    </location>
</feature>
<evidence type="ECO:0000256" key="5">
    <source>
        <dbReference type="SAM" id="Phobius"/>
    </source>
</evidence>
<dbReference type="AlphaFoldDB" id="A0A7Z0EEW3"/>
<proteinExistence type="predicted"/>
<keyword evidence="3 5" id="KW-1133">Transmembrane helix</keyword>
<reference evidence="7 8" key="1">
    <citation type="submission" date="2020-07" db="EMBL/GenBank/DDBJ databases">
        <title>Sequencing the genomes of 1000 actinobacteria strains.</title>
        <authorList>
            <person name="Klenk H.-P."/>
        </authorList>
    </citation>
    <scope>NUCLEOTIDE SEQUENCE [LARGE SCALE GENOMIC DNA]</scope>
    <source>
        <strain evidence="7 8">LI1</strain>
    </source>
</reference>
<evidence type="ECO:0000259" key="6">
    <source>
        <dbReference type="Pfam" id="PF04138"/>
    </source>
</evidence>
<feature type="domain" description="GtrA/DPMS transmembrane" evidence="6">
    <location>
        <begin position="16"/>
        <end position="129"/>
    </location>
</feature>
<evidence type="ECO:0000313" key="8">
    <source>
        <dbReference type="Proteomes" id="UP000537260"/>
    </source>
</evidence>
<dbReference type="RefSeq" id="WP_179578874.1">
    <property type="nucleotide sequence ID" value="NZ_JACCFM010000001.1"/>
</dbReference>
<keyword evidence="2 5" id="KW-0812">Transmembrane</keyword>
<evidence type="ECO:0000256" key="3">
    <source>
        <dbReference type="ARBA" id="ARBA00022989"/>
    </source>
</evidence>
<evidence type="ECO:0000256" key="2">
    <source>
        <dbReference type="ARBA" id="ARBA00022692"/>
    </source>
</evidence>
<dbReference type="EMBL" id="JACCFM010000001">
    <property type="protein sequence ID" value="NYJ20236.1"/>
    <property type="molecule type" value="Genomic_DNA"/>
</dbReference>
<dbReference type="Proteomes" id="UP000537260">
    <property type="component" value="Unassembled WGS sequence"/>
</dbReference>
<sequence length="138" mass="15369">MRPTRLGKFLQHSSIRYLIAGGVAFLFDIGLLALFKNVFDWPLWLATGLAFLASFFFTYTIQRFFSFESSAPHGAALVKYAALVAINTLATVAVVTWISPTALGWIGGKVVATGASTVWNYFAYRYWVFNSTYSSKKD</sequence>
<keyword evidence="4 5" id="KW-0472">Membrane</keyword>
<comment type="subcellular location">
    <subcellularLocation>
        <location evidence="1">Membrane</location>
        <topology evidence="1">Multi-pass membrane protein</topology>
    </subcellularLocation>
</comment>
<feature type="transmembrane region" description="Helical" evidence="5">
    <location>
        <begin position="105"/>
        <end position="127"/>
    </location>
</feature>
<comment type="caution">
    <text evidence="7">The sequence shown here is derived from an EMBL/GenBank/DDBJ whole genome shotgun (WGS) entry which is preliminary data.</text>
</comment>
<feature type="transmembrane region" description="Helical" evidence="5">
    <location>
        <begin position="80"/>
        <end position="99"/>
    </location>
</feature>
<protein>
    <submittedName>
        <fullName evidence="7">Putative flippase GtrA</fullName>
    </submittedName>
</protein>
<organism evidence="7 8">
    <name type="scientific">Glaciibacter psychrotolerans</name>
    <dbReference type="NCBI Taxonomy" id="670054"/>
    <lineage>
        <taxon>Bacteria</taxon>
        <taxon>Bacillati</taxon>
        <taxon>Actinomycetota</taxon>
        <taxon>Actinomycetes</taxon>
        <taxon>Micrococcales</taxon>
        <taxon>Microbacteriaceae</taxon>
        <taxon>Glaciibacter</taxon>
    </lineage>
</organism>
<name>A0A7Z0EEW3_9MICO</name>
<feature type="transmembrane region" description="Helical" evidence="5">
    <location>
        <begin position="41"/>
        <end position="59"/>
    </location>
</feature>
<evidence type="ECO:0000313" key="7">
    <source>
        <dbReference type="EMBL" id="NYJ20236.1"/>
    </source>
</evidence>
<dbReference type="Pfam" id="PF04138">
    <property type="entry name" value="GtrA_DPMS_TM"/>
    <property type="match status" value="1"/>
</dbReference>
<dbReference type="GO" id="GO:0016020">
    <property type="term" value="C:membrane"/>
    <property type="evidence" value="ECO:0007669"/>
    <property type="project" value="UniProtKB-SubCell"/>
</dbReference>
<gene>
    <name evidence="7" type="ORF">HNR05_002027</name>
</gene>
<evidence type="ECO:0000256" key="4">
    <source>
        <dbReference type="ARBA" id="ARBA00023136"/>
    </source>
</evidence>
<accession>A0A7Z0EEW3</accession>
<keyword evidence="8" id="KW-1185">Reference proteome</keyword>
<dbReference type="InterPro" id="IPR007267">
    <property type="entry name" value="GtrA_DPMS_TM"/>
</dbReference>
<evidence type="ECO:0000256" key="1">
    <source>
        <dbReference type="ARBA" id="ARBA00004141"/>
    </source>
</evidence>